<dbReference type="InterPro" id="IPR043502">
    <property type="entry name" value="DNA/RNA_pol_sf"/>
</dbReference>
<evidence type="ECO:0000313" key="3">
    <source>
        <dbReference type="RefSeq" id="XP_022157629.1"/>
    </source>
</evidence>
<dbReference type="KEGG" id="mcha:111024290"/>
<dbReference type="AlphaFoldDB" id="A0A6J1DX10"/>
<dbReference type="CDD" id="cd09272">
    <property type="entry name" value="RNase_HI_RT_Ty1"/>
    <property type="match status" value="1"/>
</dbReference>
<dbReference type="GeneID" id="111024290"/>
<dbReference type="InterPro" id="IPR013103">
    <property type="entry name" value="RVT_2"/>
</dbReference>
<gene>
    <name evidence="3" type="primary">LOC111024290</name>
</gene>
<proteinExistence type="predicted"/>
<protein>
    <submittedName>
        <fullName evidence="3">Uncharacterized protein LOC111024290</fullName>
    </submittedName>
</protein>
<feature type="domain" description="Reverse transcriptase Ty1/copia-type" evidence="1">
    <location>
        <begin position="25"/>
        <end position="121"/>
    </location>
</feature>
<dbReference type="Pfam" id="PF07727">
    <property type="entry name" value="RVT_2"/>
    <property type="match status" value="1"/>
</dbReference>
<evidence type="ECO:0000259" key="1">
    <source>
        <dbReference type="Pfam" id="PF07727"/>
    </source>
</evidence>
<keyword evidence="2" id="KW-1185">Reference proteome</keyword>
<name>A0A6J1DX10_MOMCH</name>
<dbReference type="OrthoDB" id="1729162at2759"/>
<dbReference type="PANTHER" id="PTHR11439:SF455">
    <property type="entry name" value="RLK (RECEPTOR-LIKE PROTEIN KINASE) 8, PUTATIVE-RELATED"/>
    <property type="match status" value="1"/>
</dbReference>
<dbReference type="SUPFAM" id="SSF56672">
    <property type="entry name" value="DNA/RNA polymerases"/>
    <property type="match status" value="1"/>
</dbReference>
<dbReference type="PANTHER" id="PTHR11439">
    <property type="entry name" value="GAG-POL-RELATED RETROTRANSPOSON"/>
    <property type="match status" value="1"/>
</dbReference>
<sequence length="299" mass="33429">MSLDPSGFLRPSSKRMDLLNDTKLVLLPQGYTQVEGLDYAETFSPVIKPTTIRLVLALAVTSKWPLKQLDVKNAFLHGYLKEVVYISQPPGFQDDKVPHFVCKLNRSLYGLKQAPRAWKMEASISATPMALAPPSSPNDDEPVDTTSYRSIVGSLQYLSLTRPDIIQAVNKIYQHFQSPTVKDLKEVKRILRYLVGTTHLGITIYKNHTLNLYAFCDTDWGGCPVTRQSTIGFCVYLGSNIISWSSKKQPTIARSSSESEYRAMATTTTEITLLTFLLREIGIPLLKPPELLCDNLSAL</sequence>
<organism evidence="2 3">
    <name type="scientific">Momordica charantia</name>
    <name type="common">Bitter gourd</name>
    <name type="synonym">Balsam pear</name>
    <dbReference type="NCBI Taxonomy" id="3673"/>
    <lineage>
        <taxon>Eukaryota</taxon>
        <taxon>Viridiplantae</taxon>
        <taxon>Streptophyta</taxon>
        <taxon>Embryophyta</taxon>
        <taxon>Tracheophyta</taxon>
        <taxon>Spermatophyta</taxon>
        <taxon>Magnoliopsida</taxon>
        <taxon>eudicotyledons</taxon>
        <taxon>Gunneridae</taxon>
        <taxon>Pentapetalae</taxon>
        <taxon>rosids</taxon>
        <taxon>fabids</taxon>
        <taxon>Cucurbitales</taxon>
        <taxon>Cucurbitaceae</taxon>
        <taxon>Momordiceae</taxon>
        <taxon>Momordica</taxon>
    </lineage>
</organism>
<dbReference type="Proteomes" id="UP000504603">
    <property type="component" value="Unplaced"/>
</dbReference>
<evidence type="ECO:0000313" key="2">
    <source>
        <dbReference type="Proteomes" id="UP000504603"/>
    </source>
</evidence>
<reference evidence="3" key="1">
    <citation type="submission" date="2025-08" db="UniProtKB">
        <authorList>
            <consortium name="RefSeq"/>
        </authorList>
    </citation>
    <scope>IDENTIFICATION</scope>
    <source>
        <strain evidence="3">OHB3-1</strain>
    </source>
</reference>
<accession>A0A6J1DX10</accession>
<dbReference type="RefSeq" id="XP_022157629.1">
    <property type="nucleotide sequence ID" value="XM_022301937.1"/>
</dbReference>